<evidence type="ECO:0000259" key="4">
    <source>
        <dbReference type="Pfam" id="PF13193"/>
    </source>
</evidence>
<dbReference type="Pfam" id="PF13193">
    <property type="entry name" value="AMP-binding_C"/>
    <property type="match status" value="1"/>
</dbReference>
<evidence type="ECO:0000256" key="1">
    <source>
        <dbReference type="ARBA" id="ARBA00006432"/>
    </source>
</evidence>
<dbReference type="InterPro" id="IPR020845">
    <property type="entry name" value="AMP-binding_CS"/>
</dbReference>
<keyword evidence="2" id="KW-0436">Ligase</keyword>
<proteinExistence type="inferred from homology"/>
<comment type="caution">
    <text evidence="5">The sequence shown here is derived from an EMBL/GenBank/DDBJ whole genome shotgun (WGS) entry which is preliminary data.</text>
</comment>
<evidence type="ECO:0000313" key="6">
    <source>
        <dbReference type="Proteomes" id="UP000321424"/>
    </source>
</evidence>
<dbReference type="GO" id="GO:0006631">
    <property type="term" value="P:fatty acid metabolic process"/>
    <property type="evidence" value="ECO:0007669"/>
    <property type="project" value="TreeGrafter"/>
</dbReference>
<evidence type="ECO:0000259" key="3">
    <source>
        <dbReference type="Pfam" id="PF00501"/>
    </source>
</evidence>
<comment type="similarity">
    <text evidence="1">Belongs to the ATP-dependent AMP-binding enzyme family.</text>
</comment>
<feature type="domain" description="AMP-dependent synthetase/ligase" evidence="3">
    <location>
        <begin position="62"/>
        <end position="412"/>
    </location>
</feature>
<dbReference type="Proteomes" id="UP000321424">
    <property type="component" value="Unassembled WGS sequence"/>
</dbReference>
<sequence>MMKLAKVTTLAAGAARRVADETYYASLAVRAGLVTLERPDRLAQMGAAVVRSGMLGGLVSVAALRYRDRAALIDELGSITFRELDERTSALANAWRARGLRDGEGVAILARNHRGFHYAVFAAAKCGARIVLLNTDFAGPQLREVVAREGIDLLVFDEEYTDMLGDLTPPRGRYRAWADRPGVDTLDNLIAGASRSAPRRATTTAKVILLTSGTTGTPKGAPRGEPTSLAPLAAILDKVPFRAREITECPAPLFHTLGFAHLFIALGFGSTLVIRRRFDPQAVLDSLHRHRATALVAVPVMLQRLVDLGPEARAGQDFSALRIIFVAGSQLGAELCTRVTEAFGPVVYNMYGSTEVAYATIATPADLAVEPGCVGRPVPSATVRILDEDGAELPPGQAGRIFVGNSFQFEGYTGGGDKLRVGNLISTGDVGHFDSAGRLFIDGRDGDMIVSGGENVFPGEIEELLAAHPAVAEVSAFGVPDDRYGQRLRAVIVVREGHSLDEDEVREYVKEHLARFKVPRDVVFIDELPRNPTGKVLKRVLREL</sequence>
<dbReference type="EMBL" id="BJXA01000037">
    <property type="protein sequence ID" value="GEM40514.1"/>
    <property type="molecule type" value="Genomic_DNA"/>
</dbReference>
<dbReference type="FunFam" id="3.30.300.30:FF:000008">
    <property type="entry name" value="2,3-dihydroxybenzoate-AMP ligase"/>
    <property type="match status" value="1"/>
</dbReference>
<accession>A0A511MIM8</accession>
<dbReference type="PROSITE" id="PS00455">
    <property type="entry name" value="AMP_BINDING"/>
    <property type="match status" value="1"/>
</dbReference>
<dbReference type="Pfam" id="PF00501">
    <property type="entry name" value="AMP-binding"/>
    <property type="match status" value="1"/>
</dbReference>
<dbReference type="CDD" id="cd04433">
    <property type="entry name" value="AFD_class_I"/>
    <property type="match status" value="1"/>
</dbReference>
<feature type="domain" description="AMP-binding enzyme C-terminal" evidence="4">
    <location>
        <begin position="460"/>
        <end position="535"/>
    </location>
</feature>
<dbReference type="Gene3D" id="3.40.50.12780">
    <property type="entry name" value="N-terminal domain of ligase-like"/>
    <property type="match status" value="1"/>
</dbReference>
<gene>
    <name evidence="5" type="primary">fadD2</name>
    <name evidence="5" type="ORF">NN4_50330</name>
</gene>
<protein>
    <submittedName>
        <fullName evidence="5">Acyl-CoA synthetase</fullName>
    </submittedName>
</protein>
<dbReference type="PANTHER" id="PTHR43201:SF5">
    <property type="entry name" value="MEDIUM-CHAIN ACYL-COA LIGASE ACSF2, MITOCHONDRIAL"/>
    <property type="match status" value="1"/>
</dbReference>
<evidence type="ECO:0000256" key="2">
    <source>
        <dbReference type="ARBA" id="ARBA00022598"/>
    </source>
</evidence>
<dbReference type="AlphaFoldDB" id="A0A511MIM8"/>
<evidence type="ECO:0000313" key="5">
    <source>
        <dbReference type="EMBL" id="GEM40514.1"/>
    </source>
</evidence>
<dbReference type="SUPFAM" id="SSF56801">
    <property type="entry name" value="Acetyl-CoA synthetase-like"/>
    <property type="match status" value="1"/>
</dbReference>
<keyword evidence="6" id="KW-1185">Reference proteome</keyword>
<organism evidence="5 6">
    <name type="scientific">Nocardia ninae NBRC 108245</name>
    <dbReference type="NCBI Taxonomy" id="1210091"/>
    <lineage>
        <taxon>Bacteria</taxon>
        <taxon>Bacillati</taxon>
        <taxon>Actinomycetota</taxon>
        <taxon>Actinomycetes</taxon>
        <taxon>Mycobacteriales</taxon>
        <taxon>Nocardiaceae</taxon>
        <taxon>Nocardia</taxon>
    </lineage>
</organism>
<dbReference type="InterPro" id="IPR000873">
    <property type="entry name" value="AMP-dep_synth/lig_dom"/>
</dbReference>
<dbReference type="InterPro" id="IPR025110">
    <property type="entry name" value="AMP-bd_C"/>
</dbReference>
<reference evidence="5 6" key="1">
    <citation type="submission" date="2019-07" db="EMBL/GenBank/DDBJ databases">
        <title>Whole genome shotgun sequence of Nocardia ninae NBRC 108245.</title>
        <authorList>
            <person name="Hosoyama A."/>
            <person name="Uohara A."/>
            <person name="Ohji S."/>
            <person name="Ichikawa N."/>
        </authorList>
    </citation>
    <scope>NUCLEOTIDE SEQUENCE [LARGE SCALE GENOMIC DNA]</scope>
    <source>
        <strain evidence="5 6">NBRC 108245</strain>
    </source>
</reference>
<dbReference type="InterPro" id="IPR042099">
    <property type="entry name" value="ANL_N_sf"/>
</dbReference>
<dbReference type="PANTHER" id="PTHR43201">
    <property type="entry name" value="ACYL-COA SYNTHETASE"/>
    <property type="match status" value="1"/>
</dbReference>
<name>A0A511MIM8_9NOCA</name>
<dbReference type="GO" id="GO:0031956">
    <property type="term" value="F:medium-chain fatty acid-CoA ligase activity"/>
    <property type="evidence" value="ECO:0007669"/>
    <property type="project" value="TreeGrafter"/>
</dbReference>
<dbReference type="InterPro" id="IPR045851">
    <property type="entry name" value="AMP-bd_C_sf"/>
</dbReference>
<dbReference type="Gene3D" id="3.30.300.30">
    <property type="match status" value="1"/>
</dbReference>